<accession>A0A238KUD4</accession>
<dbReference type="Gene3D" id="2.150.10.10">
    <property type="entry name" value="Serralysin-like metalloprotease, C-terminal"/>
    <property type="match status" value="5"/>
</dbReference>
<comment type="subcellular location">
    <subcellularLocation>
        <location evidence="1">Secreted</location>
    </subcellularLocation>
</comment>
<dbReference type="InterPro" id="IPR001343">
    <property type="entry name" value="Hemolysn_Ca-bd"/>
</dbReference>
<dbReference type="SUPFAM" id="SSF51120">
    <property type="entry name" value="beta-Roll"/>
    <property type="match status" value="4"/>
</dbReference>
<organism evidence="4 5">
    <name type="scientific">Actibacterium lipolyticum</name>
    <dbReference type="NCBI Taxonomy" id="1524263"/>
    <lineage>
        <taxon>Bacteria</taxon>
        <taxon>Pseudomonadati</taxon>
        <taxon>Pseudomonadota</taxon>
        <taxon>Alphaproteobacteria</taxon>
        <taxon>Rhodobacterales</taxon>
        <taxon>Roseobacteraceae</taxon>
        <taxon>Actibacterium</taxon>
    </lineage>
</organism>
<dbReference type="PANTHER" id="PTHR38340:SF1">
    <property type="entry name" value="S-LAYER PROTEIN"/>
    <property type="match status" value="1"/>
</dbReference>
<dbReference type="Pfam" id="PF00353">
    <property type="entry name" value="HemolysinCabind"/>
    <property type="match status" value="8"/>
</dbReference>
<dbReference type="GO" id="GO:0005576">
    <property type="term" value="C:extracellular region"/>
    <property type="evidence" value="ECO:0007669"/>
    <property type="project" value="UniProtKB-SubCell"/>
</dbReference>
<dbReference type="RefSeq" id="WP_093968155.1">
    <property type="nucleotide sequence ID" value="NZ_FXYE01000002.1"/>
</dbReference>
<dbReference type="InterPro" id="IPR018511">
    <property type="entry name" value="Hemolysin-typ_Ca-bd_CS"/>
</dbReference>
<gene>
    <name evidence="4" type="primary">cya_2</name>
    <name evidence="4" type="ORF">COL8621_03102</name>
</gene>
<dbReference type="OrthoDB" id="9342475at2"/>
<dbReference type="Proteomes" id="UP000202922">
    <property type="component" value="Unassembled WGS sequence"/>
</dbReference>
<evidence type="ECO:0000256" key="1">
    <source>
        <dbReference type="ARBA" id="ARBA00004613"/>
    </source>
</evidence>
<evidence type="ECO:0000313" key="5">
    <source>
        <dbReference type="Proteomes" id="UP000202922"/>
    </source>
</evidence>
<dbReference type="Gene3D" id="2.130.10.10">
    <property type="entry name" value="YVTN repeat-like/Quinoprotein amine dehydrogenase"/>
    <property type="match status" value="1"/>
</dbReference>
<dbReference type="PROSITE" id="PS00330">
    <property type="entry name" value="HEMOLYSIN_CALCIUM"/>
    <property type="match status" value="5"/>
</dbReference>
<dbReference type="EMBL" id="FXYE01000002">
    <property type="protein sequence ID" value="SMX46409.1"/>
    <property type="molecule type" value="Genomic_DNA"/>
</dbReference>
<dbReference type="PRINTS" id="PR00313">
    <property type="entry name" value="CABNDNGRPT"/>
</dbReference>
<dbReference type="InterPro" id="IPR050557">
    <property type="entry name" value="RTX_toxin/Mannuronan_C5-epim"/>
</dbReference>
<evidence type="ECO:0000256" key="3">
    <source>
        <dbReference type="SAM" id="MobiDB-lite"/>
    </source>
</evidence>
<evidence type="ECO:0000256" key="2">
    <source>
        <dbReference type="ARBA" id="ARBA00022525"/>
    </source>
</evidence>
<keyword evidence="5" id="KW-1185">Reference proteome</keyword>
<feature type="region of interest" description="Disordered" evidence="3">
    <location>
        <begin position="564"/>
        <end position="646"/>
    </location>
</feature>
<keyword evidence="2" id="KW-0964">Secreted</keyword>
<dbReference type="PANTHER" id="PTHR38340">
    <property type="entry name" value="S-LAYER PROTEIN"/>
    <property type="match status" value="1"/>
</dbReference>
<dbReference type="AlphaFoldDB" id="A0A238KUD4"/>
<feature type="compositionally biased region" description="Basic and acidic residues" evidence="3">
    <location>
        <begin position="578"/>
        <end position="592"/>
    </location>
</feature>
<reference evidence="5" key="1">
    <citation type="submission" date="2017-05" db="EMBL/GenBank/DDBJ databases">
        <authorList>
            <person name="Rodrigo-Torres L."/>
            <person name="Arahal R. D."/>
            <person name="Lucena T."/>
        </authorList>
    </citation>
    <scope>NUCLEOTIDE SEQUENCE [LARGE SCALE GENOMIC DNA]</scope>
    <source>
        <strain evidence="5">CECT 8621</strain>
    </source>
</reference>
<dbReference type="InterPro" id="IPR015943">
    <property type="entry name" value="WD40/YVTN_repeat-like_dom_sf"/>
</dbReference>
<evidence type="ECO:0000313" key="4">
    <source>
        <dbReference type="EMBL" id="SMX46409.1"/>
    </source>
</evidence>
<proteinExistence type="predicted"/>
<dbReference type="InterPro" id="IPR011049">
    <property type="entry name" value="Serralysin-like_metalloprot_C"/>
</dbReference>
<name>A0A238KUD4_9RHOB</name>
<dbReference type="GO" id="GO:0005509">
    <property type="term" value="F:calcium ion binding"/>
    <property type="evidence" value="ECO:0007669"/>
    <property type="project" value="InterPro"/>
</dbReference>
<protein>
    <submittedName>
        <fullName evidence="4">Bifunctional hemolysin/adenylate cyclase</fullName>
    </submittedName>
</protein>
<sequence>MAYFAYQGTVVDDVLTTPFGVARLDGASGQLVLADSGGGQVVTFTLSEGSLAGVASTAYQHPLPGQDVTLILDNAVVTLAHADLAAVTAMAETESVTLFDNQSGEQADRIEALAVESGGQTFMFLSATDGAGVATFTVGGNGTIDAVSYATDDASHYAANITSMAHAKVAGVDYLIAASSTEDGVTCYRIMPDGNLAVTDAIGATEYLPIGAPQNIEVVELGGATFAILASATTSSLTVLRIEEDGTLMPVDQIMDDQTTRFANAAVLDSFTLNGQVYVLAAGSDDGLSLFTLLPDGRLLHVQTLVDSAQNSLRNVSEIAVQTVGDEVQLFVISAAEGGMSQFRFVPSAVQDEVLVSTGTLSGGAGADILIDGDGQDQLTGGSGADLFIFTPDGQADEIMDFQLGIDRLDLSALGMIHSVSSLTITPTADGAILQLGTEQIVLHSADGQPLEAADFTTADVVNVTRVSLAYDPLDELSSVEGSSANDQLIAGDGAQGLYGRSGDDLLTGGGGGDRLHGGDGFDFADYALATVGVIADLETPSANTGDAEGDVFVEVEGIIGSDFDDRLSGDDNANELRGGDGRDRLEGRGGDDILLGGDGNDEVLGHAGNDTLHGGNGNDNISSSDGDDTVYGDAGHDEIGGGNGNDTIYGGTGNDTIGSGNGDDFIDAGDGNDVTSGGYGADLEYGGNGDDTMAGSYGNDIVYGGAGNDSLGGGTGKDELYGGDGDDQIGAGSFDDKAWGGTGNDFIGGGDGDDELYGESGNDTLNGGVGFDVLTGGEGADIFVFNDFTDGEVDVITDFEDGIDAIRMKGIPGGFNSLSISGYSTFVELSYNDHVILIEGVSAHDIDVSDFIFV</sequence>